<dbReference type="EMBL" id="JACTNZ010000001">
    <property type="protein sequence ID" value="KAG5566095.1"/>
    <property type="molecule type" value="Genomic_DNA"/>
</dbReference>
<organism evidence="1 2">
    <name type="scientific">Rhododendron griersonianum</name>
    <dbReference type="NCBI Taxonomy" id="479676"/>
    <lineage>
        <taxon>Eukaryota</taxon>
        <taxon>Viridiplantae</taxon>
        <taxon>Streptophyta</taxon>
        <taxon>Embryophyta</taxon>
        <taxon>Tracheophyta</taxon>
        <taxon>Spermatophyta</taxon>
        <taxon>Magnoliopsida</taxon>
        <taxon>eudicotyledons</taxon>
        <taxon>Gunneridae</taxon>
        <taxon>Pentapetalae</taxon>
        <taxon>asterids</taxon>
        <taxon>Ericales</taxon>
        <taxon>Ericaceae</taxon>
        <taxon>Ericoideae</taxon>
        <taxon>Rhodoreae</taxon>
        <taxon>Rhododendron</taxon>
    </lineage>
</organism>
<keyword evidence="2" id="KW-1185">Reference proteome</keyword>
<accession>A0AAV6LLQ3</accession>
<comment type="caution">
    <text evidence="1">The sequence shown here is derived from an EMBL/GenBank/DDBJ whole genome shotgun (WGS) entry which is preliminary data.</text>
</comment>
<evidence type="ECO:0000313" key="1">
    <source>
        <dbReference type="EMBL" id="KAG5566095.1"/>
    </source>
</evidence>
<gene>
    <name evidence="1" type="ORF">RHGRI_001885</name>
</gene>
<name>A0AAV6LLQ3_9ERIC</name>
<evidence type="ECO:0000313" key="2">
    <source>
        <dbReference type="Proteomes" id="UP000823749"/>
    </source>
</evidence>
<protein>
    <submittedName>
        <fullName evidence="1">Uncharacterized protein</fullName>
    </submittedName>
</protein>
<proteinExistence type="predicted"/>
<dbReference type="AlphaFoldDB" id="A0AAV6LLQ3"/>
<reference evidence="1" key="1">
    <citation type="submission" date="2020-08" db="EMBL/GenBank/DDBJ databases">
        <title>Plant Genome Project.</title>
        <authorList>
            <person name="Zhang R.-G."/>
        </authorList>
    </citation>
    <scope>NUCLEOTIDE SEQUENCE</scope>
    <source>
        <strain evidence="1">WSP0</strain>
        <tissue evidence="1">Leaf</tissue>
    </source>
</reference>
<dbReference type="Proteomes" id="UP000823749">
    <property type="component" value="Chromosome 1"/>
</dbReference>
<sequence>MVAAELPSLPQLQLPRLRLTHETLLCNAVNHHGCTVFVNENAQIYTHVIPAATVVFGGGNDKTLVEDFHTGAPSPSRC</sequence>